<proteinExistence type="predicted"/>
<dbReference type="AlphaFoldDB" id="A0A5R9K5Q4"/>
<dbReference type="RefSeq" id="WP_138283700.1">
    <property type="nucleotide sequence ID" value="NZ_BMGE01000017.1"/>
</dbReference>
<dbReference type="Pfam" id="PF21983">
    <property type="entry name" value="NikA-like"/>
    <property type="match status" value="1"/>
</dbReference>
<gene>
    <name evidence="2" type="primary">mobC</name>
    <name evidence="2" type="ORF">FEM55_23120</name>
</gene>
<comment type="caution">
    <text evidence="2">The sequence shown here is derived from an EMBL/GenBank/DDBJ whole genome shotgun (WGS) entry which is preliminary data.</text>
</comment>
<name>A0A5R9K5Q4_9BACT</name>
<dbReference type="OrthoDB" id="3268254at2"/>
<dbReference type="Proteomes" id="UP000309788">
    <property type="component" value="Unassembled WGS sequence"/>
</dbReference>
<dbReference type="EMBL" id="VCEI01000031">
    <property type="protein sequence ID" value="TLU88984.1"/>
    <property type="molecule type" value="Genomic_DNA"/>
</dbReference>
<protein>
    <submittedName>
        <fullName evidence="2">Plasmid mobilization relaxosome protein MobC</fullName>
    </submittedName>
</protein>
<accession>A0A5R9K5Q4</accession>
<reference evidence="2 3" key="1">
    <citation type="submission" date="2019-05" db="EMBL/GenBank/DDBJ databases">
        <authorList>
            <person name="Qu J.-H."/>
        </authorList>
    </citation>
    <scope>NUCLEOTIDE SEQUENCE [LARGE SCALE GENOMIC DNA]</scope>
    <source>
        <strain evidence="2 3">Z12</strain>
    </source>
</reference>
<evidence type="ECO:0000256" key="1">
    <source>
        <dbReference type="SAM" id="MobiDB-lite"/>
    </source>
</evidence>
<dbReference type="InterPro" id="IPR053842">
    <property type="entry name" value="NikA-like"/>
</dbReference>
<organism evidence="2 3">
    <name type="scientific">Dyadobacter sediminis</name>
    <dbReference type="NCBI Taxonomy" id="1493691"/>
    <lineage>
        <taxon>Bacteria</taxon>
        <taxon>Pseudomonadati</taxon>
        <taxon>Bacteroidota</taxon>
        <taxon>Cytophagia</taxon>
        <taxon>Cytophagales</taxon>
        <taxon>Spirosomataceae</taxon>
        <taxon>Dyadobacter</taxon>
    </lineage>
</organism>
<sequence>MEENSHEDTRQSSQAKRENKDKTIPLRVTQQDYIKIKSKATLAGLSVSEYLRKLGTGHPVQARFDKEEKRNLQGIGTNLNQLAAFANKGFFYQKPITEVLDELKRILKK</sequence>
<evidence type="ECO:0000313" key="3">
    <source>
        <dbReference type="Proteomes" id="UP000309788"/>
    </source>
</evidence>
<evidence type="ECO:0000313" key="2">
    <source>
        <dbReference type="EMBL" id="TLU88984.1"/>
    </source>
</evidence>
<feature type="region of interest" description="Disordered" evidence="1">
    <location>
        <begin position="1"/>
        <end position="24"/>
    </location>
</feature>
<keyword evidence="3" id="KW-1185">Reference proteome</keyword>